<gene>
    <name evidence="8" type="ORF">JTE90_012635</name>
</gene>
<dbReference type="GO" id="GO:0061630">
    <property type="term" value="F:ubiquitin protein ligase activity"/>
    <property type="evidence" value="ECO:0007669"/>
    <property type="project" value="TreeGrafter"/>
</dbReference>
<dbReference type="PANTHER" id="PTHR46858:SF5">
    <property type="entry name" value="E3 UBIQUITIN-PROTEIN LIGASE APD1-RELATED"/>
    <property type="match status" value="1"/>
</dbReference>
<evidence type="ECO:0000259" key="7">
    <source>
        <dbReference type="PROSITE" id="PS51925"/>
    </source>
</evidence>
<evidence type="ECO:0000313" key="9">
    <source>
        <dbReference type="Proteomes" id="UP000827092"/>
    </source>
</evidence>
<evidence type="ECO:0000313" key="8">
    <source>
        <dbReference type="EMBL" id="KAG8184546.1"/>
    </source>
</evidence>
<evidence type="ECO:0000256" key="4">
    <source>
        <dbReference type="ARBA" id="ARBA00022833"/>
    </source>
</evidence>
<dbReference type="CDD" id="cd16646">
    <property type="entry name" value="mRING-HC-C2H2C4_MDM2-like"/>
    <property type="match status" value="1"/>
</dbReference>
<dbReference type="AlphaFoldDB" id="A0AAV6UMS0"/>
<dbReference type="PROSITE" id="PS01358">
    <property type="entry name" value="ZF_RANBP2_1"/>
    <property type="match status" value="1"/>
</dbReference>
<dbReference type="GO" id="GO:0010468">
    <property type="term" value="P:regulation of gene expression"/>
    <property type="evidence" value="ECO:0007669"/>
    <property type="project" value="TreeGrafter"/>
</dbReference>
<comment type="caution">
    <text evidence="8">The sequence shown here is derived from an EMBL/GenBank/DDBJ whole genome shotgun (WGS) entry which is preliminary data.</text>
</comment>
<keyword evidence="3 5" id="KW-0863">Zinc-finger</keyword>
<dbReference type="InterPro" id="IPR013083">
    <property type="entry name" value="Znf_RING/FYVE/PHD"/>
</dbReference>
<dbReference type="SUPFAM" id="SSF47592">
    <property type="entry name" value="SWIB/MDM2 domain"/>
    <property type="match status" value="1"/>
</dbReference>
<dbReference type="GO" id="GO:0008270">
    <property type="term" value="F:zinc ion binding"/>
    <property type="evidence" value="ECO:0007669"/>
    <property type="project" value="UniProtKB-KW"/>
</dbReference>
<evidence type="ECO:0000256" key="3">
    <source>
        <dbReference type="ARBA" id="ARBA00022771"/>
    </source>
</evidence>
<dbReference type="GO" id="GO:0016567">
    <property type="term" value="P:protein ubiquitination"/>
    <property type="evidence" value="ECO:0007669"/>
    <property type="project" value="TreeGrafter"/>
</dbReference>
<proteinExistence type="inferred from homology"/>
<evidence type="ECO:0000256" key="2">
    <source>
        <dbReference type="ARBA" id="ARBA00022723"/>
    </source>
</evidence>
<dbReference type="InterPro" id="IPR001876">
    <property type="entry name" value="Znf_RanBP2"/>
</dbReference>
<evidence type="ECO:0000256" key="1">
    <source>
        <dbReference type="ARBA" id="ARBA00005803"/>
    </source>
</evidence>
<dbReference type="SUPFAM" id="SSF90209">
    <property type="entry name" value="Ran binding protein zinc finger-like"/>
    <property type="match status" value="1"/>
</dbReference>
<keyword evidence="9" id="KW-1185">Reference proteome</keyword>
<comment type="similarity">
    <text evidence="1">Belongs to the MDM2/MDM4 family.</text>
</comment>
<organism evidence="8 9">
    <name type="scientific">Oedothorax gibbosus</name>
    <dbReference type="NCBI Taxonomy" id="931172"/>
    <lineage>
        <taxon>Eukaryota</taxon>
        <taxon>Metazoa</taxon>
        <taxon>Ecdysozoa</taxon>
        <taxon>Arthropoda</taxon>
        <taxon>Chelicerata</taxon>
        <taxon>Arachnida</taxon>
        <taxon>Araneae</taxon>
        <taxon>Araneomorphae</taxon>
        <taxon>Entelegynae</taxon>
        <taxon>Araneoidea</taxon>
        <taxon>Linyphiidae</taxon>
        <taxon>Erigoninae</taxon>
        <taxon>Oedothorax</taxon>
    </lineage>
</organism>
<dbReference type="Gene3D" id="1.10.245.10">
    <property type="entry name" value="SWIB/MDM2 domain"/>
    <property type="match status" value="1"/>
</dbReference>
<feature type="domain" description="RanBP2-type" evidence="6">
    <location>
        <begin position="274"/>
        <end position="306"/>
    </location>
</feature>
<dbReference type="EMBL" id="JAFNEN010000370">
    <property type="protein sequence ID" value="KAG8184546.1"/>
    <property type="molecule type" value="Genomic_DNA"/>
</dbReference>
<dbReference type="Pfam" id="PF13920">
    <property type="entry name" value="zf-C3HC4_3"/>
    <property type="match status" value="1"/>
</dbReference>
<dbReference type="PANTHER" id="PTHR46858">
    <property type="entry name" value="OS05G0521000 PROTEIN"/>
    <property type="match status" value="1"/>
</dbReference>
<dbReference type="InterPro" id="IPR036443">
    <property type="entry name" value="Znf_RanBP2_sf"/>
</dbReference>
<dbReference type="InterPro" id="IPR003121">
    <property type="entry name" value="SWIB_MDM2_domain"/>
</dbReference>
<feature type="domain" description="DM2" evidence="7">
    <location>
        <begin position="3"/>
        <end position="80"/>
    </location>
</feature>
<sequence>MDPMANQVYVDQRLSTLIDTKSISSWGEVVKSLRSYITKKNLFDPNKMKVVCNDELESLLGVSEFAILDIRGTLLKKLVCPIPQRSSQASVIETIGSSSSNSPFYMKRKSEDCIEDEIQLKKKSNNNSDSVETTSIYKENMSHKVSPPMLLQIPSSPKVEFESNCESNLADSVETSFCKDSTEDISDDRPHSTVTHTFVTLETFNVEFEPLSSSDVECDGSSESELDLSLISELSSIVTFVANLESDLEEYLADLSSEDSSSDTALSAFEVDAEIGLLDNWQCSTCFSKNSPINRYCSKCFCTRNGWCNVEKKCGIEKKKRKRRKPRHKRKRELTKEPIHDAKLNEMPCSSNDSSISKNTAENLCLLCCANPVNSSIIHGNFAHSITCFSCASKLKARESRCPICRRHIEKVVYQI</sequence>
<dbReference type="Proteomes" id="UP000827092">
    <property type="component" value="Unassembled WGS sequence"/>
</dbReference>
<dbReference type="GO" id="GO:0043066">
    <property type="term" value="P:negative regulation of apoptotic process"/>
    <property type="evidence" value="ECO:0007669"/>
    <property type="project" value="TreeGrafter"/>
</dbReference>
<dbReference type="PROSITE" id="PS51925">
    <property type="entry name" value="SWIB_MDM2"/>
    <property type="match status" value="1"/>
</dbReference>
<keyword evidence="4" id="KW-0862">Zinc</keyword>
<name>A0AAV6UMS0_9ARAC</name>
<dbReference type="Pfam" id="PF02201">
    <property type="entry name" value="SWIB"/>
    <property type="match status" value="1"/>
</dbReference>
<accession>A0AAV6UMS0</accession>
<dbReference type="Gene3D" id="2.30.30.380">
    <property type="entry name" value="Zn-finger domain of Sec23/24"/>
    <property type="match status" value="1"/>
</dbReference>
<dbReference type="Gene3D" id="3.30.40.10">
    <property type="entry name" value="Zinc/RING finger domain, C3HC4 (zinc finger)"/>
    <property type="match status" value="1"/>
</dbReference>
<reference evidence="8 9" key="1">
    <citation type="journal article" date="2022" name="Nat. Ecol. Evol.">
        <title>A masculinizing supergene underlies an exaggerated male reproductive morph in a spider.</title>
        <authorList>
            <person name="Hendrickx F."/>
            <person name="De Corte Z."/>
            <person name="Sonet G."/>
            <person name="Van Belleghem S.M."/>
            <person name="Kostlbacher S."/>
            <person name="Vangestel C."/>
        </authorList>
    </citation>
    <scope>NUCLEOTIDE SEQUENCE [LARGE SCALE GENOMIC DNA]</scope>
    <source>
        <strain evidence="8">W744_W776</strain>
    </source>
</reference>
<keyword evidence="2" id="KW-0479">Metal-binding</keyword>
<protein>
    <submittedName>
        <fullName evidence="8">Uncharacterized protein</fullName>
    </submittedName>
</protein>
<dbReference type="PROSITE" id="PS50199">
    <property type="entry name" value="ZF_RANBP2_2"/>
    <property type="match status" value="1"/>
</dbReference>
<evidence type="ECO:0000259" key="6">
    <source>
        <dbReference type="PROSITE" id="PS50199"/>
    </source>
</evidence>
<evidence type="ECO:0000256" key="5">
    <source>
        <dbReference type="PROSITE-ProRule" id="PRU00322"/>
    </source>
</evidence>
<dbReference type="InterPro" id="IPR036885">
    <property type="entry name" value="SWIB_MDM2_dom_sf"/>
</dbReference>